<accession>A0A2R6S0Y6</accession>
<keyword evidence="2" id="KW-1185">Reference proteome</keyword>
<dbReference type="STRING" id="1590841.A0A2R6S0Y6"/>
<comment type="caution">
    <text evidence="1">The sequence shown here is derived from an EMBL/GenBank/DDBJ whole genome shotgun (WGS) entry which is preliminary data.</text>
</comment>
<feature type="non-terminal residue" evidence="1">
    <location>
        <position position="1"/>
    </location>
</feature>
<dbReference type="PANTHER" id="PTHR47559">
    <property type="entry name" value="OS03G0844900 PROTEIN"/>
    <property type="match status" value="1"/>
</dbReference>
<dbReference type="InParanoid" id="A0A2R6S0Y6"/>
<sequence>ISDIRISRQGFEKRVVSQDLQLWLSNAPAIGRQFTLLARAGRQVQEIQLTTSLDQEGIKKALQRVLERVP</sequence>
<name>A0A2R6S0Y6_ACTCC</name>
<dbReference type="Proteomes" id="UP000241394">
    <property type="component" value="Chromosome LG1"/>
</dbReference>
<reference evidence="1 2" key="1">
    <citation type="submission" date="2017-07" db="EMBL/GenBank/DDBJ databases">
        <title>An improved, manually edited Actinidia chinensis var. chinensis (kiwifruit) genome highlights the challenges associated with draft genomes and gene prediction in plants.</title>
        <authorList>
            <person name="Pilkington S."/>
            <person name="Crowhurst R."/>
            <person name="Hilario E."/>
            <person name="Nardozza S."/>
            <person name="Fraser L."/>
            <person name="Peng Y."/>
            <person name="Gunaseelan K."/>
            <person name="Simpson R."/>
            <person name="Tahir J."/>
            <person name="Deroles S."/>
            <person name="Templeton K."/>
            <person name="Luo Z."/>
            <person name="Davy M."/>
            <person name="Cheng C."/>
            <person name="Mcneilage M."/>
            <person name="Scaglione D."/>
            <person name="Liu Y."/>
            <person name="Zhang Q."/>
            <person name="Datson P."/>
            <person name="De Silva N."/>
            <person name="Gardiner S."/>
            <person name="Bassett H."/>
            <person name="Chagne D."/>
            <person name="Mccallum J."/>
            <person name="Dzierzon H."/>
            <person name="Deng C."/>
            <person name="Wang Y.-Y."/>
            <person name="Barron N."/>
            <person name="Manako K."/>
            <person name="Bowen J."/>
            <person name="Foster T."/>
            <person name="Erridge Z."/>
            <person name="Tiffin H."/>
            <person name="Waite C."/>
            <person name="Davies K."/>
            <person name="Grierson E."/>
            <person name="Laing W."/>
            <person name="Kirk R."/>
            <person name="Chen X."/>
            <person name="Wood M."/>
            <person name="Montefiori M."/>
            <person name="Brummell D."/>
            <person name="Schwinn K."/>
            <person name="Catanach A."/>
            <person name="Fullerton C."/>
            <person name="Li D."/>
            <person name="Meiyalaghan S."/>
            <person name="Nieuwenhuizen N."/>
            <person name="Read N."/>
            <person name="Prakash R."/>
            <person name="Hunter D."/>
            <person name="Zhang H."/>
            <person name="Mckenzie M."/>
            <person name="Knabel M."/>
            <person name="Harris A."/>
            <person name="Allan A."/>
            <person name="Chen A."/>
            <person name="Janssen B."/>
            <person name="Plunkett B."/>
            <person name="Dwamena C."/>
            <person name="Voogd C."/>
            <person name="Leif D."/>
            <person name="Lafferty D."/>
            <person name="Souleyre E."/>
            <person name="Varkonyi-Gasic E."/>
            <person name="Gambi F."/>
            <person name="Hanley J."/>
            <person name="Yao J.-L."/>
            <person name="Cheung J."/>
            <person name="David K."/>
            <person name="Warren B."/>
            <person name="Marsh K."/>
            <person name="Snowden K."/>
            <person name="Lin-Wang K."/>
            <person name="Brian L."/>
            <person name="Martinez-Sanchez M."/>
            <person name="Wang M."/>
            <person name="Ileperuma N."/>
            <person name="Macnee N."/>
            <person name="Campin R."/>
            <person name="Mcatee P."/>
            <person name="Drummond R."/>
            <person name="Espley R."/>
            <person name="Ireland H."/>
            <person name="Wu R."/>
            <person name="Atkinson R."/>
            <person name="Karunairetnam S."/>
            <person name="Bulley S."/>
            <person name="Chunkath S."/>
            <person name="Hanley Z."/>
            <person name="Storey R."/>
            <person name="Thrimawithana A."/>
            <person name="Thomson S."/>
            <person name="David C."/>
            <person name="Testolin R."/>
        </authorList>
    </citation>
    <scope>NUCLEOTIDE SEQUENCE [LARGE SCALE GENOMIC DNA]</scope>
    <source>
        <strain evidence="2">cv. Red5</strain>
        <tissue evidence="1">Young leaf</tissue>
    </source>
</reference>
<dbReference type="AlphaFoldDB" id="A0A2R6S0Y6"/>
<evidence type="ECO:0000313" key="1">
    <source>
        <dbReference type="EMBL" id="PSS35909.1"/>
    </source>
</evidence>
<proteinExistence type="predicted"/>
<reference evidence="2" key="2">
    <citation type="journal article" date="2018" name="BMC Genomics">
        <title>A manually annotated Actinidia chinensis var. chinensis (kiwifruit) genome highlights the challenges associated with draft genomes and gene prediction in plants.</title>
        <authorList>
            <person name="Pilkington S.M."/>
            <person name="Crowhurst R."/>
            <person name="Hilario E."/>
            <person name="Nardozza S."/>
            <person name="Fraser L."/>
            <person name="Peng Y."/>
            <person name="Gunaseelan K."/>
            <person name="Simpson R."/>
            <person name="Tahir J."/>
            <person name="Deroles S.C."/>
            <person name="Templeton K."/>
            <person name="Luo Z."/>
            <person name="Davy M."/>
            <person name="Cheng C."/>
            <person name="McNeilage M."/>
            <person name="Scaglione D."/>
            <person name="Liu Y."/>
            <person name="Zhang Q."/>
            <person name="Datson P."/>
            <person name="De Silva N."/>
            <person name="Gardiner S.E."/>
            <person name="Bassett H."/>
            <person name="Chagne D."/>
            <person name="McCallum J."/>
            <person name="Dzierzon H."/>
            <person name="Deng C."/>
            <person name="Wang Y.Y."/>
            <person name="Barron L."/>
            <person name="Manako K."/>
            <person name="Bowen J."/>
            <person name="Foster T.M."/>
            <person name="Erridge Z.A."/>
            <person name="Tiffin H."/>
            <person name="Waite C.N."/>
            <person name="Davies K.M."/>
            <person name="Grierson E.P."/>
            <person name="Laing W.A."/>
            <person name="Kirk R."/>
            <person name="Chen X."/>
            <person name="Wood M."/>
            <person name="Montefiori M."/>
            <person name="Brummell D.A."/>
            <person name="Schwinn K.E."/>
            <person name="Catanach A."/>
            <person name="Fullerton C."/>
            <person name="Li D."/>
            <person name="Meiyalaghan S."/>
            <person name="Nieuwenhuizen N."/>
            <person name="Read N."/>
            <person name="Prakash R."/>
            <person name="Hunter D."/>
            <person name="Zhang H."/>
            <person name="McKenzie M."/>
            <person name="Knabel M."/>
            <person name="Harris A."/>
            <person name="Allan A.C."/>
            <person name="Gleave A."/>
            <person name="Chen A."/>
            <person name="Janssen B.J."/>
            <person name="Plunkett B."/>
            <person name="Ampomah-Dwamena C."/>
            <person name="Voogd C."/>
            <person name="Leif D."/>
            <person name="Lafferty D."/>
            <person name="Souleyre E.J.F."/>
            <person name="Varkonyi-Gasic E."/>
            <person name="Gambi F."/>
            <person name="Hanley J."/>
            <person name="Yao J.L."/>
            <person name="Cheung J."/>
            <person name="David K.M."/>
            <person name="Warren B."/>
            <person name="Marsh K."/>
            <person name="Snowden K.C."/>
            <person name="Lin-Wang K."/>
            <person name="Brian L."/>
            <person name="Martinez-Sanchez M."/>
            <person name="Wang M."/>
            <person name="Ileperuma N."/>
            <person name="Macnee N."/>
            <person name="Campin R."/>
            <person name="McAtee P."/>
            <person name="Drummond R.S.M."/>
            <person name="Espley R.V."/>
            <person name="Ireland H.S."/>
            <person name="Wu R."/>
            <person name="Atkinson R.G."/>
            <person name="Karunairetnam S."/>
            <person name="Bulley S."/>
            <person name="Chunkath S."/>
            <person name="Hanley Z."/>
            <person name="Storey R."/>
            <person name="Thrimawithana A.H."/>
            <person name="Thomson S."/>
            <person name="David C."/>
            <person name="Testolin R."/>
            <person name="Huang H."/>
            <person name="Hellens R.P."/>
            <person name="Schaffer R.J."/>
        </authorList>
    </citation>
    <scope>NUCLEOTIDE SEQUENCE [LARGE SCALE GENOMIC DNA]</scope>
    <source>
        <strain evidence="2">cv. Red5</strain>
    </source>
</reference>
<dbReference type="OrthoDB" id="412781at2759"/>
<dbReference type="PANTHER" id="PTHR47559:SF1">
    <property type="entry name" value="OS03G0844900 PROTEIN"/>
    <property type="match status" value="1"/>
</dbReference>
<gene>
    <name evidence="1" type="ORF">CEY00_Acc00222</name>
</gene>
<dbReference type="EMBL" id="NKQK01000001">
    <property type="protein sequence ID" value="PSS35909.1"/>
    <property type="molecule type" value="Genomic_DNA"/>
</dbReference>
<evidence type="ECO:0000313" key="2">
    <source>
        <dbReference type="Proteomes" id="UP000241394"/>
    </source>
</evidence>
<organism evidence="1 2">
    <name type="scientific">Actinidia chinensis var. chinensis</name>
    <name type="common">Chinese soft-hair kiwi</name>
    <dbReference type="NCBI Taxonomy" id="1590841"/>
    <lineage>
        <taxon>Eukaryota</taxon>
        <taxon>Viridiplantae</taxon>
        <taxon>Streptophyta</taxon>
        <taxon>Embryophyta</taxon>
        <taxon>Tracheophyta</taxon>
        <taxon>Spermatophyta</taxon>
        <taxon>Magnoliopsida</taxon>
        <taxon>eudicotyledons</taxon>
        <taxon>Gunneridae</taxon>
        <taxon>Pentapetalae</taxon>
        <taxon>asterids</taxon>
        <taxon>Ericales</taxon>
        <taxon>Actinidiaceae</taxon>
        <taxon>Actinidia</taxon>
    </lineage>
</organism>
<dbReference type="InterPro" id="IPR052757">
    <property type="entry name" value="Ribosomal_protein_S1"/>
</dbReference>
<dbReference type="Gramene" id="PSS35909">
    <property type="protein sequence ID" value="PSS35909"/>
    <property type="gene ID" value="CEY00_Acc00222"/>
</dbReference>
<protein>
    <submittedName>
        <fullName evidence="1">Chaperone protein like</fullName>
    </submittedName>
</protein>